<accession>A0A1H5Q1F4</accession>
<reference evidence="2" key="1">
    <citation type="submission" date="2016-10" db="EMBL/GenBank/DDBJ databases">
        <authorList>
            <person name="Varghese N."/>
            <person name="Submissions S."/>
        </authorList>
    </citation>
    <scope>NUCLEOTIDE SEQUENCE [LARGE SCALE GENOMIC DNA]</scope>
    <source>
        <strain evidence="2">DSM 44654</strain>
    </source>
</reference>
<dbReference type="RefSeq" id="WP_158104131.1">
    <property type="nucleotide sequence ID" value="NZ_FNUJ01000001.1"/>
</dbReference>
<name>A0A1H5Q1F4_9PSEU</name>
<dbReference type="EMBL" id="FNUJ01000001">
    <property type="protein sequence ID" value="SEF19920.1"/>
    <property type="molecule type" value="Genomic_DNA"/>
</dbReference>
<sequence>MDTLPEDPLGPPVIGQAAPLVTARNQALAGRDPRRDIFIQTTTISLHPEDS</sequence>
<keyword evidence="2" id="KW-1185">Reference proteome</keyword>
<gene>
    <name evidence="1" type="ORF">SAMN05421837_101155</name>
</gene>
<dbReference type="AlphaFoldDB" id="A0A1H5Q1F4"/>
<dbReference type="Proteomes" id="UP000198878">
    <property type="component" value="Unassembled WGS sequence"/>
</dbReference>
<organism evidence="1 2">
    <name type="scientific">Amycolatopsis pretoriensis</name>
    <dbReference type="NCBI Taxonomy" id="218821"/>
    <lineage>
        <taxon>Bacteria</taxon>
        <taxon>Bacillati</taxon>
        <taxon>Actinomycetota</taxon>
        <taxon>Actinomycetes</taxon>
        <taxon>Pseudonocardiales</taxon>
        <taxon>Pseudonocardiaceae</taxon>
        <taxon>Amycolatopsis</taxon>
    </lineage>
</organism>
<proteinExistence type="predicted"/>
<evidence type="ECO:0000313" key="2">
    <source>
        <dbReference type="Proteomes" id="UP000198878"/>
    </source>
</evidence>
<protein>
    <submittedName>
        <fullName evidence="1">Uncharacterized protein</fullName>
    </submittedName>
</protein>
<evidence type="ECO:0000313" key="1">
    <source>
        <dbReference type="EMBL" id="SEF19920.1"/>
    </source>
</evidence>